<dbReference type="EMBL" id="BARU01012978">
    <property type="protein sequence ID" value="GAH32156.1"/>
    <property type="molecule type" value="Genomic_DNA"/>
</dbReference>
<accession>X1EFS4</accession>
<comment type="caution">
    <text evidence="1">The sequence shown here is derived from an EMBL/GenBank/DDBJ whole genome shotgun (WGS) entry which is preliminary data.</text>
</comment>
<feature type="non-terminal residue" evidence="1">
    <location>
        <position position="1"/>
    </location>
</feature>
<proteinExistence type="predicted"/>
<reference evidence="1" key="1">
    <citation type="journal article" date="2014" name="Front. Microbiol.">
        <title>High frequency of phylogenetically diverse reductive dehalogenase-homologous genes in deep subseafloor sedimentary metagenomes.</title>
        <authorList>
            <person name="Kawai M."/>
            <person name="Futagami T."/>
            <person name="Toyoda A."/>
            <person name="Takaki Y."/>
            <person name="Nishi S."/>
            <person name="Hori S."/>
            <person name="Arai W."/>
            <person name="Tsubouchi T."/>
            <person name="Morono Y."/>
            <person name="Uchiyama I."/>
            <person name="Ito T."/>
            <person name="Fujiyama A."/>
            <person name="Inagaki F."/>
            <person name="Takami H."/>
        </authorList>
    </citation>
    <scope>NUCLEOTIDE SEQUENCE</scope>
    <source>
        <strain evidence="1">Expedition CK06-06</strain>
    </source>
</reference>
<sequence length="68" mass="7543">PIILIDNKQSATSYVADVIIPSCITGIESGGLVYRIDHVPLNLKKIINPPKNIFSDEEIIEKIIEKLV</sequence>
<evidence type="ECO:0000313" key="1">
    <source>
        <dbReference type="EMBL" id="GAH32156.1"/>
    </source>
</evidence>
<gene>
    <name evidence="1" type="ORF">S03H2_23672</name>
</gene>
<protein>
    <submittedName>
        <fullName evidence="1">Uncharacterized protein</fullName>
    </submittedName>
</protein>
<dbReference type="SUPFAM" id="SSF53706">
    <property type="entry name" value="Formate dehydrogenase/DMSO reductase, domains 1-3"/>
    <property type="match status" value="1"/>
</dbReference>
<organism evidence="1">
    <name type="scientific">marine sediment metagenome</name>
    <dbReference type="NCBI Taxonomy" id="412755"/>
    <lineage>
        <taxon>unclassified sequences</taxon>
        <taxon>metagenomes</taxon>
        <taxon>ecological metagenomes</taxon>
    </lineage>
</organism>
<dbReference type="AlphaFoldDB" id="X1EFS4"/>
<name>X1EFS4_9ZZZZ</name>